<name>F9DR58_9BACL</name>
<protein>
    <submittedName>
        <fullName evidence="1">Uncharacterized protein</fullName>
    </submittedName>
</protein>
<dbReference type="AlphaFoldDB" id="F9DR58"/>
<dbReference type="EMBL" id="AFPZ01000034">
    <property type="protein sequence ID" value="EGQ26747.1"/>
    <property type="molecule type" value="Genomic_DNA"/>
</dbReference>
<sequence length="70" mass="7932">MTVKVVESNVKLIPTGEYTDQEFDDLVEEYRKANMASYPGATFSTTEDGSHLYLKGSDKVKLIRSKQKKD</sequence>
<accession>F9DR58</accession>
<gene>
    <name evidence="1" type="ORF">HMPREF9372_1288</name>
</gene>
<organism evidence="1 2">
    <name type="scientific">Sporosarcina newyorkensis 2681</name>
    <dbReference type="NCBI Taxonomy" id="1027292"/>
    <lineage>
        <taxon>Bacteria</taxon>
        <taxon>Bacillati</taxon>
        <taxon>Bacillota</taxon>
        <taxon>Bacilli</taxon>
        <taxon>Bacillales</taxon>
        <taxon>Caryophanaceae</taxon>
        <taxon>Sporosarcina</taxon>
    </lineage>
</organism>
<proteinExistence type="predicted"/>
<dbReference type="Proteomes" id="UP000005316">
    <property type="component" value="Unassembled WGS sequence"/>
</dbReference>
<comment type="caution">
    <text evidence="1">The sequence shown here is derived from an EMBL/GenBank/DDBJ whole genome shotgun (WGS) entry which is preliminary data.</text>
</comment>
<dbReference type="HOGENOM" id="CLU_2755860_0_0_9"/>
<evidence type="ECO:0000313" key="1">
    <source>
        <dbReference type="EMBL" id="EGQ26747.1"/>
    </source>
</evidence>
<dbReference type="RefSeq" id="WP_009766155.1">
    <property type="nucleotide sequence ID" value="NZ_GL982997.1"/>
</dbReference>
<evidence type="ECO:0000313" key="2">
    <source>
        <dbReference type="Proteomes" id="UP000005316"/>
    </source>
</evidence>
<reference evidence="1 2" key="1">
    <citation type="submission" date="2011-04" db="EMBL/GenBank/DDBJ databases">
        <authorList>
            <person name="Muzny D."/>
            <person name="Qin X."/>
            <person name="Deng J."/>
            <person name="Jiang H."/>
            <person name="Liu Y."/>
            <person name="Qu J."/>
            <person name="Song X.-Z."/>
            <person name="Zhang L."/>
            <person name="Thornton R."/>
            <person name="Coyle M."/>
            <person name="Francisco L."/>
            <person name="Jackson L."/>
            <person name="Javaid M."/>
            <person name="Korchina V."/>
            <person name="Kovar C."/>
            <person name="Mata R."/>
            <person name="Mathew T."/>
            <person name="Ngo R."/>
            <person name="Nguyen L."/>
            <person name="Nguyen N."/>
            <person name="Okwuonu G."/>
            <person name="Ongeri F."/>
            <person name="Pham C."/>
            <person name="Simmons D."/>
            <person name="Wilczek-Boney K."/>
            <person name="Hale W."/>
            <person name="Jakkamsetti A."/>
            <person name="Pham P."/>
            <person name="Ruth R."/>
            <person name="San Lucas F."/>
            <person name="Warren J."/>
            <person name="Zhang J."/>
            <person name="Zhao Z."/>
            <person name="Zhou C."/>
            <person name="Zhu D."/>
            <person name="Lee S."/>
            <person name="Bess C."/>
            <person name="Blankenburg K."/>
            <person name="Forbes L."/>
            <person name="Fu Q."/>
            <person name="Gubbala S."/>
            <person name="Hirani K."/>
            <person name="Jayaseelan J.C."/>
            <person name="Lara F."/>
            <person name="Munidasa M."/>
            <person name="Palculict T."/>
            <person name="Patil S."/>
            <person name="Pu L.-L."/>
            <person name="Saada N."/>
            <person name="Tang L."/>
            <person name="Weissenberger G."/>
            <person name="Zhu Y."/>
            <person name="Hemphill L."/>
            <person name="Shang Y."/>
            <person name="Youmans B."/>
            <person name="Ayvaz T."/>
            <person name="Ross M."/>
            <person name="Santibanez J."/>
            <person name="Aqrawi P."/>
            <person name="Gross S."/>
            <person name="Joshi V."/>
            <person name="Fowler G."/>
            <person name="Nazareth L."/>
            <person name="Reid J."/>
            <person name="Worley K."/>
            <person name="Petrosino J."/>
            <person name="Highlander S."/>
            <person name="Gibbs R."/>
        </authorList>
    </citation>
    <scope>NUCLEOTIDE SEQUENCE [LARGE SCALE GENOMIC DNA]</scope>
    <source>
        <strain evidence="1 2">2681</strain>
    </source>
</reference>